<evidence type="ECO:0000256" key="2">
    <source>
        <dbReference type="SAM" id="Phobius"/>
    </source>
</evidence>
<feature type="compositionally biased region" description="Low complexity" evidence="1">
    <location>
        <begin position="412"/>
        <end position="427"/>
    </location>
</feature>
<feature type="compositionally biased region" description="Basic and acidic residues" evidence="1">
    <location>
        <begin position="468"/>
        <end position="481"/>
    </location>
</feature>
<sequence>MFDWSDTANSRLLQVCLFVLGFLILCILCVLFVRARWSRRTIVSSLSASHEGLERGLIPDAAGVTARGAPRDFESIAREAEARGRIRAADFGRSVAEWSRWLAARQLQQGPVQLEEGEGGEIGDGPEPPECGGISGAFRRQGERETAVGLQHHGGMRAPAYAGVGLGAGGAVPLPTGSDEEASSLCVSSSQGGSSAPRSSWAAPATDSLQGPPSARGDGHAGASADLQSRGSVRFPHLRRSPALVSHRSPKSKFRRSSSECVSGGHPDAFRRQFENAPFLQPLLSESMGHGVGLPNVRFPGPAPAACGDWSWRAREEVSRQGEPGWSQGSAVGVGSPHSRRGGRGGEAGGYLRGERGRSLGGRGARGEGGGLRVNVTREKDKSKSKVKRGSGVDPRRARETEEEAGEEEVVSCPSSLSFSSGSSLSPAGEGRERGGLSLWGSVSLADSQTAAVEADMGVRNTNGPKRAPREVQRERRDPVRGFRLPGTEAPQEAQTERDGHDRGAEADRVGLSDSDSEAQGFSSDHAQHGIVMSGGRVRQDDSEFESVQSEPE</sequence>
<name>A0A0G4F051_9ALVE</name>
<feature type="transmembrane region" description="Helical" evidence="2">
    <location>
        <begin position="12"/>
        <end position="33"/>
    </location>
</feature>
<feature type="region of interest" description="Disordered" evidence="1">
    <location>
        <begin position="115"/>
        <end position="136"/>
    </location>
</feature>
<feature type="compositionally biased region" description="Acidic residues" evidence="1">
    <location>
        <begin position="401"/>
        <end position="410"/>
    </location>
</feature>
<feature type="compositionally biased region" description="Gly residues" evidence="1">
    <location>
        <begin position="359"/>
        <end position="372"/>
    </location>
</feature>
<feature type="compositionally biased region" description="Basic and acidic residues" evidence="1">
    <location>
        <begin position="495"/>
        <end position="511"/>
    </location>
</feature>
<dbReference type="AlphaFoldDB" id="A0A0G4F051"/>
<evidence type="ECO:0000313" key="3">
    <source>
        <dbReference type="EMBL" id="CEM04470.1"/>
    </source>
</evidence>
<feature type="region of interest" description="Disordered" evidence="1">
    <location>
        <begin position="172"/>
        <end position="269"/>
    </location>
</feature>
<evidence type="ECO:0008006" key="4">
    <source>
        <dbReference type="Google" id="ProtNLM"/>
    </source>
</evidence>
<protein>
    <recommendedName>
        <fullName evidence="4">Transmembrane protein</fullName>
    </recommendedName>
</protein>
<keyword evidence="2" id="KW-1133">Transmembrane helix</keyword>
<feature type="compositionally biased region" description="Low complexity" evidence="1">
    <location>
        <begin position="183"/>
        <end position="205"/>
    </location>
</feature>
<feature type="region of interest" description="Disordered" evidence="1">
    <location>
        <begin position="310"/>
        <end position="436"/>
    </location>
</feature>
<keyword evidence="2" id="KW-0812">Transmembrane</keyword>
<proteinExistence type="predicted"/>
<feature type="region of interest" description="Disordered" evidence="1">
    <location>
        <begin position="452"/>
        <end position="553"/>
    </location>
</feature>
<keyword evidence="2" id="KW-0472">Membrane</keyword>
<reference evidence="3" key="1">
    <citation type="submission" date="2014-11" db="EMBL/GenBank/DDBJ databases">
        <authorList>
            <person name="Otto D Thomas"/>
            <person name="Naeem Raeece"/>
        </authorList>
    </citation>
    <scope>NUCLEOTIDE SEQUENCE</scope>
</reference>
<dbReference type="VEuPathDB" id="CryptoDB:Cvel_14302"/>
<gene>
    <name evidence="3" type="ORF">Cvel_14302</name>
</gene>
<organism evidence="3">
    <name type="scientific">Chromera velia CCMP2878</name>
    <dbReference type="NCBI Taxonomy" id="1169474"/>
    <lineage>
        <taxon>Eukaryota</taxon>
        <taxon>Sar</taxon>
        <taxon>Alveolata</taxon>
        <taxon>Colpodellida</taxon>
        <taxon>Chromeraceae</taxon>
        <taxon>Chromera</taxon>
    </lineage>
</organism>
<dbReference type="EMBL" id="CDMZ01000013">
    <property type="protein sequence ID" value="CEM04470.1"/>
    <property type="molecule type" value="Genomic_DNA"/>
</dbReference>
<accession>A0A0G4F051</accession>
<evidence type="ECO:0000256" key="1">
    <source>
        <dbReference type="SAM" id="MobiDB-lite"/>
    </source>
</evidence>